<dbReference type="InterPro" id="IPR007855">
    <property type="entry name" value="RDRP"/>
</dbReference>
<protein>
    <recommendedName>
        <fullName evidence="1">RNA-dependent RNA polymerase</fullName>
        <ecNumber evidence="1">2.7.7.48</ecNumber>
    </recommendedName>
</protein>
<keyword evidence="1" id="KW-0696">RNA-directed RNA polymerase</keyword>
<dbReference type="GO" id="GO:0031380">
    <property type="term" value="C:nuclear RNA-directed RNA polymerase complex"/>
    <property type="evidence" value="ECO:0007669"/>
    <property type="project" value="TreeGrafter"/>
</dbReference>
<evidence type="ECO:0000313" key="5">
    <source>
        <dbReference type="Proteomes" id="UP000663828"/>
    </source>
</evidence>
<dbReference type="GO" id="GO:0003968">
    <property type="term" value="F:RNA-directed RNA polymerase activity"/>
    <property type="evidence" value="ECO:0007669"/>
    <property type="project" value="UniProtKB-KW"/>
</dbReference>
<dbReference type="Proteomes" id="UP000663852">
    <property type="component" value="Unassembled WGS sequence"/>
</dbReference>
<evidence type="ECO:0000259" key="2">
    <source>
        <dbReference type="Pfam" id="PF05183"/>
    </source>
</evidence>
<dbReference type="EMBL" id="CAJNOR010000389">
    <property type="protein sequence ID" value="CAF0899874.1"/>
    <property type="molecule type" value="Genomic_DNA"/>
</dbReference>
<keyword evidence="1" id="KW-0808">Transferase</keyword>
<dbReference type="InterPro" id="IPR057596">
    <property type="entry name" value="RDRP_core"/>
</dbReference>
<dbReference type="EMBL" id="CAJNOJ010000444">
    <property type="protein sequence ID" value="CAF1450513.1"/>
    <property type="molecule type" value="Genomic_DNA"/>
</dbReference>
<comment type="similarity">
    <text evidence="1">Belongs to the RdRP family.</text>
</comment>
<evidence type="ECO:0000256" key="1">
    <source>
        <dbReference type="RuleBase" id="RU363098"/>
    </source>
</evidence>
<organism evidence="4 6">
    <name type="scientific">Adineta ricciae</name>
    <name type="common">Rotifer</name>
    <dbReference type="NCBI Taxonomy" id="249248"/>
    <lineage>
        <taxon>Eukaryota</taxon>
        <taxon>Metazoa</taxon>
        <taxon>Spiralia</taxon>
        <taxon>Gnathifera</taxon>
        <taxon>Rotifera</taxon>
        <taxon>Eurotatoria</taxon>
        <taxon>Bdelloidea</taxon>
        <taxon>Adinetida</taxon>
        <taxon>Adinetidae</taxon>
        <taxon>Adineta</taxon>
    </lineage>
</organism>
<proteinExistence type="inferred from homology"/>
<dbReference type="GO" id="GO:0030422">
    <property type="term" value="P:siRNA processing"/>
    <property type="evidence" value="ECO:0007669"/>
    <property type="project" value="TreeGrafter"/>
</dbReference>
<dbReference type="Pfam" id="PF05183">
    <property type="entry name" value="RdRP"/>
    <property type="match status" value="1"/>
</dbReference>
<sequence>MAEQISTECKPSMTVETKKETIINIMKKVSEKCRKEKDRDELNQTVAELNETKEFVKVNTGSDIVGWSLVGTDFEQFSTFLPWLKQSNAFIRSLKHGSQAYTECHLQFKHLLWSLFSGFEHTSDNVHCISNFVTSNNAKAIQDYKTILNENEQRAYKDGSFLERFKILAKITKICPVRLDLLYGLHEDLSGGDVENSSNSDSSYRLSATMMIDRHSTIYCRLRAHAVDKEFGTSCLTRLYGEESFLRVKVVRTPTNLDTACRLAFAWEMLDNTNYDLKVNSVAHNVSILLRIMSDLRDSTNQSSEIAGKLESEQMQITANWLNKRAGYTLADWSTLDFDSIEEQALFHERSVALVNDDIIDSYSIDVSNLKIAGKTFEYLTTTSSGVHKSMHIYSVLSYDNVLKKMFTDKTVRKHKEYELKLALRMGLWFTPSISLSLENVEVNEKDDIGKHTDGCGRVSIPVAREMSARWKEGRKYKNTPFTAQNVGPTTWNSSTFQDSEIDYDENVEQPEYYSAFQVRLDGYKGMLVVDERLGTQRCIEPSFSQSKFTSPEIHDRWSYKSIEMVQCSQPMLGARLNLALISLIVACAKDPIGIEEYIISLAVDDLKKWLNVQNRSDAIEFAIKHNDLKSFNMLGTGCSLLETFLAGYYQNYVRRFKILVKKSRRLFGVADFWGVLEPGEVFVQVSNLEGDASTRSEFLGPTVLVTKEPCFHRGDLRTFTSITKEDLNKRKNGKYLIGLKDVIVFSCCGDGRSEPDKICGSDLDGDQYFVCWDENIVGKLRNPLFDAFEVNPVDRERIEKLQAAADAERFAYAKRHEKQSADNVYDESTSPVSTLTSEEMKLLKYHGQNEECDNDVIEERIYQREKYKKLHETSNANEMEKAEELDIDIAHIRNNAAINAINITEHPALLSLQDIFDIHMRMVDNFKSEWTSDENWKLMEQLCQVISVVVDAAKSNVFTYKKPLLEDLSLLPLPKYPHYDPSKRKSECKHSESPLGRIYDILQEEIRKILPDVNKTDRKSPDTLYDEICELKLSFLFHYTTHPQQTDTEDILSETPFDRMIPRLRVENILEWYQNEIVPLAMSNLLKKEAACTMLWKVIMLSNLKARSPSKLQILYLDEQENLTDVKWEDIVNGIDDEYPFLCITRDLFEDLQRMSSEPFPLSNISSRTLVTIEQTDVTWLIDHLSFLIEKSFWRDLKLPSLDCASLTRMIHEESELNPVTFSKIYNLFELHSHKSLQKPVVTGLAQDPSTLNNSEDEDVDEKTWFSPNLTDIDVVKPDNPPAKVLSKLRDSLGCLLHFRETWTSTQSENYRSILCEKLTEILIHYIQMYKYLTILREVHDNLEDCNAIKDLPRCTWDTNRIDLSKLEATDRLMQELFELFLED</sequence>
<gene>
    <name evidence="4" type="ORF">EDS130_LOCUS39487</name>
    <name evidence="3" type="ORF">XAT740_LOCUS7965</name>
</gene>
<accession>A0A815PLQ9</accession>
<comment type="caution">
    <text evidence="4">The sequence shown here is derived from an EMBL/GenBank/DDBJ whole genome shotgun (WGS) entry which is preliminary data.</text>
</comment>
<keyword evidence="1" id="KW-0548">Nucleotidyltransferase</keyword>
<evidence type="ECO:0000313" key="3">
    <source>
        <dbReference type="EMBL" id="CAF0899874.1"/>
    </source>
</evidence>
<name>A0A815PLQ9_ADIRI</name>
<comment type="catalytic activity">
    <reaction evidence="1">
        <text>RNA(n) + a ribonucleoside 5'-triphosphate = RNA(n+1) + diphosphate</text>
        <dbReference type="Rhea" id="RHEA:21248"/>
        <dbReference type="Rhea" id="RHEA-COMP:14527"/>
        <dbReference type="Rhea" id="RHEA-COMP:17342"/>
        <dbReference type="ChEBI" id="CHEBI:33019"/>
        <dbReference type="ChEBI" id="CHEBI:61557"/>
        <dbReference type="ChEBI" id="CHEBI:140395"/>
        <dbReference type="EC" id="2.7.7.48"/>
    </reaction>
</comment>
<dbReference type="Proteomes" id="UP000663828">
    <property type="component" value="Unassembled WGS sequence"/>
</dbReference>
<dbReference type="OrthoDB" id="10055769at2759"/>
<dbReference type="EC" id="2.7.7.48" evidence="1"/>
<reference evidence="4" key="1">
    <citation type="submission" date="2021-02" db="EMBL/GenBank/DDBJ databases">
        <authorList>
            <person name="Nowell W R."/>
        </authorList>
    </citation>
    <scope>NUCLEOTIDE SEQUENCE</scope>
</reference>
<dbReference type="PANTHER" id="PTHR23079">
    <property type="entry name" value="RNA-DEPENDENT RNA POLYMERASE"/>
    <property type="match status" value="1"/>
</dbReference>
<keyword evidence="5" id="KW-1185">Reference proteome</keyword>
<evidence type="ECO:0000313" key="6">
    <source>
        <dbReference type="Proteomes" id="UP000663852"/>
    </source>
</evidence>
<dbReference type="PANTHER" id="PTHR23079:SF55">
    <property type="entry name" value="RNA-DIRECTED RNA POLYMERASE"/>
    <property type="match status" value="1"/>
</dbReference>
<dbReference type="GO" id="GO:0003723">
    <property type="term" value="F:RNA binding"/>
    <property type="evidence" value="ECO:0007669"/>
    <property type="project" value="UniProtKB-KW"/>
</dbReference>
<evidence type="ECO:0000313" key="4">
    <source>
        <dbReference type="EMBL" id="CAF1450513.1"/>
    </source>
</evidence>
<feature type="domain" description="RDRP core" evidence="2">
    <location>
        <begin position="364"/>
        <end position="1001"/>
    </location>
</feature>
<keyword evidence="1" id="KW-0694">RNA-binding</keyword>